<evidence type="ECO:0000313" key="9">
    <source>
        <dbReference type="EMBL" id="SDU17731.1"/>
    </source>
</evidence>
<dbReference type="Pfam" id="PF09335">
    <property type="entry name" value="VTT_dom"/>
    <property type="match status" value="1"/>
</dbReference>
<feature type="transmembrane region" description="Helical" evidence="7">
    <location>
        <begin position="63"/>
        <end position="80"/>
    </location>
</feature>
<name>A0A1H2GE79_9GAMM</name>
<feature type="transmembrane region" description="Helical" evidence="7">
    <location>
        <begin position="18"/>
        <end position="51"/>
    </location>
</feature>
<protein>
    <submittedName>
        <fullName evidence="9">Undecaprenyl-diphosphatase</fullName>
    </submittedName>
</protein>
<dbReference type="InterPro" id="IPR036938">
    <property type="entry name" value="PAP2/HPO_sf"/>
</dbReference>
<keyword evidence="10" id="KW-1185">Reference proteome</keyword>
<keyword evidence="5 7" id="KW-1133">Transmembrane helix</keyword>
<evidence type="ECO:0000256" key="1">
    <source>
        <dbReference type="ARBA" id="ARBA00004651"/>
    </source>
</evidence>
<sequence>MSAWFDALTAWLGAHPEWLGLAILLIACSECLTIVGIVVPGTVLLFAVAALAGSGALSLWQTLLFGYAGALLGDALSYTIGRRCHQDIRRLPLLRRHPEWLAQAEFYFQRYGVISLLLGRFIGPLRPMLPTVAGILDMPLPRFAAVSLVAAAGWAVAYLLPGWAAGAALRLPLPAGFWWQAGVLAGGLLALLALTGQASLRERRTAAPLAAALSATLLLALFAGWEHFAAFDRALLELTQRGRTPALDQWMARLTRLGDFAVQLGAGLLLVALLALLRQWRALLFAGLTLAGTALANRGLKLLFARPRPELLLQPLDSFSLPSGHSSAAFAFCLVLGVLAGRGATARIRLAWLLLASLPAAAIAVSRLYLGAHWPTDVLAGALLAGSLCAASLGLLQRDSPLPAPGARLWRALLPALGLLFVLLPPPG</sequence>
<dbReference type="AlphaFoldDB" id="A0A1H2GE79"/>
<feature type="transmembrane region" description="Helical" evidence="7">
    <location>
        <begin position="177"/>
        <end position="194"/>
    </location>
</feature>
<dbReference type="Gene3D" id="1.20.144.10">
    <property type="entry name" value="Phosphatidic acid phosphatase type 2/haloperoxidase"/>
    <property type="match status" value="2"/>
</dbReference>
<dbReference type="PANTHER" id="PTHR30353">
    <property type="entry name" value="INNER MEMBRANE PROTEIN DEDA-RELATED"/>
    <property type="match status" value="1"/>
</dbReference>
<keyword evidence="6 7" id="KW-0472">Membrane</keyword>
<evidence type="ECO:0000256" key="7">
    <source>
        <dbReference type="SAM" id="Phobius"/>
    </source>
</evidence>
<feature type="transmembrane region" description="Helical" evidence="7">
    <location>
        <begin position="408"/>
        <end position="425"/>
    </location>
</feature>
<dbReference type="SUPFAM" id="SSF48317">
    <property type="entry name" value="Acid phosphatase/Vanadium-dependent haloperoxidase"/>
    <property type="match status" value="1"/>
</dbReference>
<evidence type="ECO:0000256" key="6">
    <source>
        <dbReference type="ARBA" id="ARBA00023136"/>
    </source>
</evidence>
<feature type="transmembrane region" description="Helical" evidence="7">
    <location>
        <begin position="143"/>
        <end position="165"/>
    </location>
</feature>
<dbReference type="GO" id="GO:0005886">
    <property type="term" value="C:plasma membrane"/>
    <property type="evidence" value="ECO:0007669"/>
    <property type="project" value="UniProtKB-SubCell"/>
</dbReference>
<dbReference type="EMBL" id="LT629780">
    <property type="protein sequence ID" value="SDU17731.1"/>
    <property type="molecule type" value="Genomic_DNA"/>
</dbReference>
<dbReference type="InterPro" id="IPR032816">
    <property type="entry name" value="VTT_dom"/>
</dbReference>
<feature type="transmembrane region" description="Helical" evidence="7">
    <location>
        <begin position="352"/>
        <end position="372"/>
    </location>
</feature>
<feature type="transmembrane region" description="Helical" evidence="7">
    <location>
        <begin position="260"/>
        <end position="277"/>
    </location>
</feature>
<evidence type="ECO:0000256" key="5">
    <source>
        <dbReference type="ARBA" id="ARBA00022989"/>
    </source>
</evidence>
<keyword evidence="4 7" id="KW-0812">Transmembrane</keyword>
<feature type="transmembrane region" description="Helical" evidence="7">
    <location>
        <begin position="282"/>
        <end position="300"/>
    </location>
</feature>
<dbReference type="SMART" id="SM00014">
    <property type="entry name" value="acidPPc"/>
    <property type="match status" value="1"/>
</dbReference>
<evidence type="ECO:0000313" key="10">
    <source>
        <dbReference type="Proteomes" id="UP000243063"/>
    </source>
</evidence>
<evidence type="ECO:0000259" key="8">
    <source>
        <dbReference type="SMART" id="SM00014"/>
    </source>
</evidence>
<feature type="domain" description="Phosphatidic acid phosphatase type 2/haloperoxidase" evidence="8">
    <location>
        <begin position="283"/>
        <end position="393"/>
    </location>
</feature>
<accession>A0A1H2GE79</accession>
<dbReference type="CDD" id="cd03392">
    <property type="entry name" value="PAP2_like_2"/>
    <property type="match status" value="1"/>
</dbReference>
<dbReference type="OrthoDB" id="9780918at2"/>
<feature type="transmembrane region" description="Helical" evidence="7">
    <location>
        <begin position="320"/>
        <end position="340"/>
    </location>
</feature>
<evidence type="ECO:0000256" key="2">
    <source>
        <dbReference type="ARBA" id="ARBA00010792"/>
    </source>
</evidence>
<comment type="similarity">
    <text evidence="2">Belongs to the DedA family.</text>
</comment>
<dbReference type="InterPro" id="IPR032818">
    <property type="entry name" value="DedA-like"/>
</dbReference>
<keyword evidence="3" id="KW-1003">Cell membrane</keyword>
<dbReference type="Pfam" id="PF01569">
    <property type="entry name" value="PAP2"/>
    <property type="match status" value="1"/>
</dbReference>
<feature type="transmembrane region" description="Helical" evidence="7">
    <location>
        <begin position="206"/>
        <end position="225"/>
    </location>
</feature>
<feature type="transmembrane region" description="Helical" evidence="7">
    <location>
        <begin position="378"/>
        <end position="396"/>
    </location>
</feature>
<dbReference type="PANTHER" id="PTHR30353:SF15">
    <property type="entry name" value="INNER MEMBRANE PROTEIN YABI"/>
    <property type="match status" value="1"/>
</dbReference>
<evidence type="ECO:0000256" key="3">
    <source>
        <dbReference type="ARBA" id="ARBA00022475"/>
    </source>
</evidence>
<dbReference type="STRING" id="1245526.SAMN05216580_1730"/>
<comment type="subcellular location">
    <subcellularLocation>
        <location evidence="1">Cell membrane</location>
        <topology evidence="1">Multi-pass membrane protein</topology>
    </subcellularLocation>
</comment>
<dbReference type="Proteomes" id="UP000243063">
    <property type="component" value="Chromosome I"/>
</dbReference>
<dbReference type="InterPro" id="IPR000326">
    <property type="entry name" value="PAP2/HPO"/>
</dbReference>
<organism evidence="9 10">
    <name type="scientific">Geopseudomonas guangdongensis</name>
    <dbReference type="NCBI Taxonomy" id="1245526"/>
    <lineage>
        <taxon>Bacteria</taxon>
        <taxon>Pseudomonadati</taxon>
        <taxon>Pseudomonadota</taxon>
        <taxon>Gammaproteobacteria</taxon>
        <taxon>Pseudomonadales</taxon>
        <taxon>Pseudomonadaceae</taxon>
        <taxon>Geopseudomonas</taxon>
    </lineage>
</organism>
<dbReference type="RefSeq" id="WP_090213641.1">
    <property type="nucleotide sequence ID" value="NZ_LT629780.1"/>
</dbReference>
<gene>
    <name evidence="9" type="ORF">SAMN05216580_1730</name>
</gene>
<evidence type="ECO:0000256" key="4">
    <source>
        <dbReference type="ARBA" id="ARBA00022692"/>
    </source>
</evidence>
<proteinExistence type="inferred from homology"/>
<reference evidence="10" key="1">
    <citation type="submission" date="2016-10" db="EMBL/GenBank/DDBJ databases">
        <authorList>
            <person name="Varghese N."/>
            <person name="Submissions S."/>
        </authorList>
    </citation>
    <scope>NUCLEOTIDE SEQUENCE [LARGE SCALE GENOMIC DNA]</scope>
    <source>
        <strain evidence="10">CCTCC 2012022</strain>
    </source>
</reference>